<organism evidence="1 2">
    <name type="scientific">Mycobacterium phage Tonenili</name>
    <dbReference type="NCBI Taxonomy" id="1891703"/>
    <lineage>
        <taxon>Viruses</taxon>
        <taxon>Duplodnaviria</taxon>
        <taxon>Heunggongvirae</taxon>
        <taxon>Uroviricota</taxon>
        <taxon>Caudoviricetes</taxon>
        <taxon>Ceeclamvirinae</taxon>
        <taxon>Bixzunavirus</taxon>
        <taxon>Bixzunavirus tonenili</taxon>
    </lineage>
</organism>
<protein>
    <submittedName>
        <fullName evidence="1">Uncharacterized protein</fullName>
    </submittedName>
</protein>
<proteinExistence type="predicted"/>
<keyword evidence="2" id="KW-1185">Reference proteome</keyword>
<name>A0A1C9EHF1_9CAUD</name>
<dbReference type="Proteomes" id="UP000204231">
    <property type="component" value="Segment"/>
</dbReference>
<gene>
    <name evidence="1" type="ORF">SEA_TONENILI_205</name>
</gene>
<dbReference type="KEGG" id="vg:29066603"/>
<reference evidence="1 2" key="1">
    <citation type="submission" date="2016-08" db="EMBL/GenBank/DDBJ databases">
        <authorList>
            <person name="Acevedo E."/>
            <person name="Azhar M."/>
            <person name="Golebiewska U.P."/>
            <person name="Grzywna D."/>
            <person name="Guardiola R."/>
            <person name="Jackson O."/>
            <person name="John N."/>
            <person name="Kanavatsas C."/>
            <person name="Khan S."/>
            <person name="Leong J."/>
            <person name="Mansilla E."/>
            <person name="Muladjanov Y."/>
            <person name="Nouel J."/>
            <person name="Oh S."/>
            <person name="Oppedisano M."/>
            <person name="Sajid A."/>
            <person name="Samper M."/>
            <person name="Ugbeva O."/>
            <person name="Delesalle V.A."/>
            <person name="Garlena R.A."/>
            <person name="Russell D.A."/>
            <person name="Pope W.H."/>
            <person name="Jacobs-Sera D."/>
            <person name="Hendrix R.W."/>
            <person name="Hatfull G.F."/>
        </authorList>
    </citation>
    <scope>NUCLEOTIDE SEQUENCE [LARGE SCALE GENOMIC DNA]</scope>
</reference>
<evidence type="ECO:0000313" key="1">
    <source>
        <dbReference type="EMBL" id="AON96925.1"/>
    </source>
</evidence>
<accession>A0A1C9EHF1</accession>
<dbReference type="GeneID" id="29066603"/>
<evidence type="ECO:0000313" key="2">
    <source>
        <dbReference type="Proteomes" id="UP000204231"/>
    </source>
</evidence>
<dbReference type="EMBL" id="KX752698">
    <property type="protein sequence ID" value="AON96925.1"/>
    <property type="molecule type" value="Genomic_DNA"/>
</dbReference>
<dbReference type="RefSeq" id="YP_009288038.1">
    <property type="nucleotide sequence ID" value="NC_031080.1"/>
</dbReference>
<sequence length="88" mass="9629">MKCESPDGQCPEEALFNMATHDLCHSRNLCGACIQGALLGTVLAFQDGPAYCPGCQKKAEHLEDVLVVTMLAGMPMDEAWREFNEENP</sequence>